<dbReference type="GO" id="GO:0005096">
    <property type="term" value="F:GTPase activator activity"/>
    <property type="evidence" value="ECO:0007669"/>
    <property type="project" value="InterPro"/>
</dbReference>
<feature type="coiled-coil region" evidence="2">
    <location>
        <begin position="261"/>
        <end position="361"/>
    </location>
</feature>
<evidence type="ECO:0000256" key="1">
    <source>
        <dbReference type="ARBA" id="ARBA00004430"/>
    </source>
</evidence>
<name>D9CJ19_VOLCA</name>
<dbReference type="Gene3D" id="3.80.10.10">
    <property type="entry name" value="Ribonuclease Inhibitor"/>
    <property type="match status" value="3"/>
</dbReference>
<sequence>MAPKAVSLAFAGRKLTGPPEGYGKKKQVQVEKWISVMPPPEDLDPAEVGPLATVFEVESSREYLYGSLRDSTDGFFDTAIAPRAHPFSRAPDQGQAASAAMAGSPLSVMPFGSSGSGSKVQHDIKADLRPWTNPDLLAQTPAQTFPREEPYLVAAATGAVDDGFGQRSVSASVIRHVPLDVGLAAVANIAGEGDDGGASASDAGVSAAILLARIEAALPPGATAEEKLRAALLLALEEHQRLQNVMKTELAAARVCTTDARKEAQELADDVQATRQRALKAEDELGRLRARVVASKQQAQAMEESAAEAAAARSLAAALQREVEVLQRHQQQDKRKMAAMAASLEAALESERGEASQARRERDTVIVALQAEKAARKAAEESERAALRLATKQAETQVAVQATAAAAQAAWQRAELATQRAAVARAPDPATAAVGVTVVASRTGTEMGTLTTSPDVPRGGSGRNMPAKMVEKGGRQHPHQHRQTASTGSVGPAPSMSVARGHPGVAGPASPLHAGAPGASAQDAVDAVRTDSHRTLSRAVAVGRQQLGELMQLQRRTAARAELADARAVEAALGAAPEHLRLLGLAFRAYIVGGSGASSAAAAPATVLAGQLSSLGYRVYVDPLTLLQQGPPPLGVECSSAPLVARAAVVVVIAAAQLLRSSLARVELCSAARHGCPLLLLSPPDLTLENLAAVGEALLPGDGGNPADLPAQQLAAGALREAWPSRLTLAPDSPATPAAVATRLGLPDTRLALLPPEALRQLAVTRTGVMPDLAFLNAPISPGSSCGGDRSGGRSGFAGPGGLGGAAGLTGLRHLKLNFGPRGELDGGGGGRTAPLLEMLCSVLRGNSTLTALTLRGCPATAARTITEAALGSPVSRIANITVSSRVPVALLAGRTGPHHSDSHQQSQVIELGAGKAATAARSTEAEEVRFTDEDAEVVAAALRVRAAAAAADNPPPPPLLALSFPRSCNLRLGFCAVSSLAVALAGLLPGLRSVNGVVLQAAPHHLTALNLTGCEGVEELLLALVAPVGAARKGSAGSGEDGDGSGGGGLQAPHSSPSSPGASCCTVLDLSLNNLADVGCKVLARSLPALGPCLRVLALSHNGIGTQGAGALSGVLVACRGLQELILSGNQLGDQAARELHGAFIKGGLRELQVLHLQDNPRIGCDGIAALSQALSALPSLEQLDVSRCYVGDEGARYLAKAVSVHPSLALLALDNCKIRAEGAAHLAAVLGGVPSEGRGAAGAGAPPPTGAAALAAALGCNTCCLTELDLRGNGVGLAGCRSLEAVLRERNTRLRRLDMTGNEMEEEALKCDTPEHHIGAAEDVFQFYKRNSSKRPYGNINDPLSSPPCARAGAGEPRSSSCTPECPNSRVAMCFGSSRFTNRWASGGGMGTTLFRDTCIAATSTASASGQQHGQRGQYQGTELEQPISALATLVGGKAALSGTGLLESSIASGAAMASVATGASSESGAGEAASALSEERNKKVNGAVRLRWTQQPLSLPPWPPQLLLPPGQPYRPPPVKSKVYMHTFSDGNDKRCPTPSISIAGTYDFISPCAGRAPLRRSWYLQVLLLPFPCIALTYNNGGHPLQYTALDLGICQYSLDKLTHDLVAQTLRLL</sequence>
<feature type="compositionally biased region" description="Gly residues" evidence="3">
    <location>
        <begin position="1037"/>
        <end position="1051"/>
    </location>
</feature>
<dbReference type="InterPro" id="IPR045203">
    <property type="entry name" value="RanGAP1/2"/>
</dbReference>
<organism evidence="4">
    <name type="scientific">Volvox carteri f. nagariensis</name>
    <dbReference type="NCBI Taxonomy" id="3068"/>
    <lineage>
        <taxon>Eukaryota</taxon>
        <taxon>Viridiplantae</taxon>
        <taxon>Chlorophyta</taxon>
        <taxon>core chlorophytes</taxon>
        <taxon>Chlorophyceae</taxon>
        <taxon>CS clade</taxon>
        <taxon>Chlamydomonadales</taxon>
        <taxon>Volvocaceae</taxon>
        <taxon>Volvox</taxon>
    </lineage>
</organism>
<feature type="region of interest" description="Disordered" evidence="3">
    <location>
        <begin position="1338"/>
        <end position="1364"/>
    </location>
</feature>
<keyword evidence="2" id="KW-0175">Coiled coil</keyword>
<feature type="region of interest" description="Disordered" evidence="3">
    <location>
        <begin position="470"/>
        <end position="525"/>
    </location>
</feature>
<protein>
    <submittedName>
        <fullName evidence="4">FA1f</fullName>
    </submittedName>
</protein>
<gene>
    <name evidence="4" type="primary">FA1f</name>
</gene>
<evidence type="ECO:0000256" key="2">
    <source>
        <dbReference type="SAM" id="Coils"/>
    </source>
</evidence>
<evidence type="ECO:0000256" key="3">
    <source>
        <dbReference type="SAM" id="MobiDB-lite"/>
    </source>
</evidence>
<dbReference type="InterPro" id="IPR001611">
    <property type="entry name" value="Leu-rich_rpt"/>
</dbReference>
<dbReference type="SMART" id="SM00368">
    <property type="entry name" value="LRR_RI"/>
    <property type="match status" value="7"/>
</dbReference>
<comment type="subcellular location">
    <subcellularLocation>
        <location evidence="1">Cytoplasm</location>
        <location evidence="1">Cytoskeleton</location>
        <location evidence="1">Cilium axoneme</location>
    </subcellularLocation>
</comment>
<dbReference type="SUPFAM" id="SSF52047">
    <property type="entry name" value="RNI-like"/>
    <property type="match status" value="1"/>
</dbReference>
<proteinExistence type="predicted"/>
<dbReference type="PANTHER" id="PTHR46761">
    <property type="entry name" value="RAN GTPASE-ACTIVATING PROTEIN 1"/>
    <property type="match status" value="1"/>
</dbReference>
<feature type="region of interest" description="Disordered" evidence="3">
    <location>
        <begin position="1035"/>
        <end position="1058"/>
    </location>
</feature>
<dbReference type="GO" id="GO:0005930">
    <property type="term" value="C:axoneme"/>
    <property type="evidence" value="ECO:0007669"/>
    <property type="project" value="UniProtKB-SubCell"/>
</dbReference>
<evidence type="ECO:0000313" key="4">
    <source>
        <dbReference type="EMBL" id="ADI46878.1"/>
    </source>
</evidence>
<accession>D9CJ19</accession>
<dbReference type="EMBL" id="GU784915">
    <property type="protein sequence ID" value="ADI46878.1"/>
    <property type="molecule type" value="Genomic_DNA"/>
</dbReference>
<dbReference type="Pfam" id="PF13516">
    <property type="entry name" value="LRR_6"/>
    <property type="match status" value="4"/>
</dbReference>
<dbReference type="PANTHER" id="PTHR46761:SF2">
    <property type="entry name" value="RAN GTPASE-ACTIVATING PROTEIN 1"/>
    <property type="match status" value="1"/>
</dbReference>
<dbReference type="InterPro" id="IPR032675">
    <property type="entry name" value="LRR_dom_sf"/>
</dbReference>
<reference evidence="4" key="1">
    <citation type="journal article" date="2010" name="Science">
        <title>Evolution of an expanded sex-determining locus in Volvox.</title>
        <authorList>
            <person name="Ferris P."/>
            <person name="Olson B.J."/>
            <person name="De Hoff P.L."/>
            <person name="Douglass S."/>
            <person name="Casero D."/>
            <person name="Prochnik S."/>
            <person name="Geng S."/>
            <person name="Rai R."/>
            <person name="Grimwood J."/>
            <person name="Schmutz J."/>
            <person name="Nishii I."/>
            <person name="Hamaji T."/>
            <person name="Nozaki H."/>
            <person name="Pellegrini M."/>
            <person name="Umen J.G."/>
        </authorList>
    </citation>
    <scope>NUCLEOTIDE SEQUENCE</scope>
    <source>
        <strain evidence="4">Eve</strain>
    </source>
</reference>